<name>A0A4Q0XVJ5_9BACT</name>
<dbReference type="AlphaFoldDB" id="A0A4Q0XVJ5"/>
<organism evidence="1 2">
    <name type="scientific">Candidatus Marinarcus aquaticus</name>
    <dbReference type="NCBI Taxonomy" id="2044504"/>
    <lineage>
        <taxon>Bacteria</taxon>
        <taxon>Pseudomonadati</taxon>
        <taxon>Campylobacterota</taxon>
        <taxon>Epsilonproteobacteria</taxon>
        <taxon>Campylobacterales</taxon>
        <taxon>Arcobacteraceae</taxon>
        <taxon>Candidatus Marinarcus</taxon>
    </lineage>
</organism>
<evidence type="ECO:0000313" key="1">
    <source>
        <dbReference type="EMBL" id="RXJ58213.1"/>
    </source>
</evidence>
<evidence type="ECO:0008006" key="3">
    <source>
        <dbReference type="Google" id="ProtNLM"/>
    </source>
</evidence>
<dbReference type="EMBL" id="PDKN01000003">
    <property type="protein sequence ID" value="RXJ58213.1"/>
    <property type="molecule type" value="Genomic_DNA"/>
</dbReference>
<gene>
    <name evidence="1" type="ORF">CRV04_05260</name>
</gene>
<dbReference type="InterPro" id="IPR046239">
    <property type="entry name" value="DUF6272"/>
</dbReference>
<reference evidence="1 2" key="1">
    <citation type="submission" date="2017-10" db="EMBL/GenBank/DDBJ databases">
        <title>Genomics of the genus Arcobacter.</title>
        <authorList>
            <person name="Perez-Cataluna A."/>
            <person name="Figueras M.J."/>
        </authorList>
    </citation>
    <scope>NUCLEOTIDE SEQUENCE [LARGE SCALE GENOMIC DNA]</scope>
    <source>
        <strain evidence="1 2">CECT 8987</strain>
    </source>
</reference>
<evidence type="ECO:0000313" key="2">
    <source>
        <dbReference type="Proteomes" id="UP000290657"/>
    </source>
</evidence>
<dbReference type="OrthoDB" id="5365713at2"/>
<comment type="caution">
    <text evidence="1">The sequence shown here is derived from an EMBL/GenBank/DDBJ whole genome shotgun (WGS) entry which is preliminary data.</text>
</comment>
<keyword evidence="2" id="KW-1185">Reference proteome</keyword>
<proteinExistence type="predicted"/>
<protein>
    <recommendedName>
        <fullName evidence="3">ATP-binding protein</fullName>
    </recommendedName>
</protein>
<dbReference type="Pfam" id="PF19788">
    <property type="entry name" value="DUF6272"/>
    <property type="match status" value="1"/>
</dbReference>
<accession>A0A4Q0XVJ5</accession>
<sequence>MTEALENEAEIGDLNKGIANNIFTIFIELSQNMMNYSKTKSQDCVDLKSQGLIVVGRNSNGSYYLHSQNIIDKQDRDKIEPVLQKIKKLNKDELKQTYRELRRSGKNTHGKGGGIGFYEIAKRCDAIDFEFKPINDEKYYFHFQVEVLNKQ</sequence>
<dbReference type="NCBIfam" id="NF038262">
    <property type="entry name" value="SiaB_fam_kinase"/>
    <property type="match status" value="1"/>
</dbReference>
<dbReference type="Proteomes" id="UP000290657">
    <property type="component" value="Unassembled WGS sequence"/>
</dbReference>